<accession>A0A0P6XUF2</accession>
<evidence type="ECO:0000256" key="1">
    <source>
        <dbReference type="ARBA" id="ARBA00023118"/>
    </source>
</evidence>
<dbReference type="OrthoDB" id="190500at2"/>
<name>A0A0P6XUF2_9CHLR</name>
<protein>
    <recommendedName>
        <fullName evidence="2">CRISPR type III-associated protein domain-containing protein</fullName>
    </recommendedName>
</protein>
<evidence type="ECO:0000259" key="2">
    <source>
        <dbReference type="Pfam" id="PF03787"/>
    </source>
</evidence>
<feature type="domain" description="CRISPR type III-associated protein" evidence="2">
    <location>
        <begin position="14"/>
        <end position="89"/>
    </location>
</feature>
<comment type="caution">
    <text evidence="3">The sequence shown here is derived from an EMBL/GenBank/DDBJ whole genome shotgun (WGS) entry which is preliminary data.</text>
</comment>
<keyword evidence="4" id="KW-1185">Reference proteome</keyword>
<dbReference type="AlphaFoldDB" id="A0A0P6XUF2"/>
<dbReference type="Pfam" id="PF03787">
    <property type="entry name" value="RAMPs"/>
    <property type="match status" value="1"/>
</dbReference>
<dbReference type="EMBL" id="LGKP01000040">
    <property type="protein sequence ID" value="KPL80189.1"/>
    <property type="molecule type" value="Genomic_DNA"/>
</dbReference>
<proteinExistence type="predicted"/>
<sequence length="345" mass="39712">MEKNARGNYNPEPISSTAPAYVSFPLKPERNAIRKYGSQTPINPIRNKIIFRLKITYYQHHKLEIQAALWAWETFGGVGGRTRRGFGSITQCDSDNKPQNAESVTQWLKQNINNYTEDISKRGFNWINNIPNIVESINESKFFCSKQSLNALSIWSDMINMLQIFRHQRIQYGKKFGRNYWPEPDFIRRITKKRSYSHNKDIVTINKFPRAAFGLPIIFQFINRKDESNPNAPRDPYDTTLVPKGFERFSSPLIIKIIQCTDESYVGIALILSKTQVPNQLQLKKGGTPLLNPNDQTEDFQHLLTPNEAQKIKQIEANKASGSLLNQGTDILKAFLAYLKEKMPQ</sequence>
<gene>
    <name evidence="3" type="ORF">SE18_24310</name>
</gene>
<dbReference type="PATRIC" id="fig|70996.4.peg.4982"/>
<organism evidence="3 4">
    <name type="scientific">Herpetosiphon geysericola</name>
    <dbReference type="NCBI Taxonomy" id="70996"/>
    <lineage>
        <taxon>Bacteria</taxon>
        <taxon>Bacillati</taxon>
        <taxon>Chloroflexota</taxon>
        <taxon>Chloroflexia</taxon>
        <taxon>Herpetosiphonales</taxon>
        <taxon>Herpetosiphonaceae</taxon>
        <taxon>Herpetosiphon</taxon>
    </lineage>
</organism>
<reference evidence="3 4" key="1">
    <citation type="submission" date="2015-07" db="EMBL/GenBank/DDBJ databases">
        <title>Whole genome sequence of Herpetosiphon geysericola DSM 7119.</title>
        <authorList>
            <person name="Hemp J."/>
            <person name="Ward L.M."/>
            <person name="Pace L.A."/>
            <person name="Fischer W.W."/>
        </authorList>
    </citation>
    <scope>NUCLEOTIDE SEQUENCE [LARGE SCALE GENOMIC DNA]</scope>
    <source>
        <strain evidence="3 4">DSM 7119</strain>
    </source>
</reference>
<dbReference type="RefSeq" id="WP_054537066.1">
    <property type="nucleotide sequence ID" value="NZ_LGKP01000040.1"/>
</dbReference>
<dbReference type="Proteomes" id="UP000050277">
    <property type="component" value="Unassembled WGS sequence"/>
</dbReference>
<dbReference type="STRING" id="70996.SE18_24310"/>
<dbReference type="InterPro" id="IPR005537">
    <property type="entry name" value="RAMP_III_fam"/>
</dbReference>
<dbReference type="GO" id="GO:0051607">
    <property type="term" value="P:defense response to virus"/>
    <property type="evidence" value="ECO:0007669"/>
    <property type="project" value="UniProtKB-KW"/>
</dbReference>
<evidence type="ECO:0000313" key="3">
    <source>
        <dbReference type="EMBL" id="KPL80189.1"/>
    </source>
</evidence>
<evidence type="ECO:0000313" key="4">
    <source>
        <dbReference type="Proteomes" id="UP000050277"/>
    </source>
</evidence>
<keyword evidence="1" id="KW-0051">Antiviral defense</keyword>